<proteinExistence type="predicted"/>
<dbReference type="OrthoDB" id="9803747at2"/>
<evidence type="ECO:0000313" key="2">
    <source>
        <dbReference type="Proteomes" id="UP000269265"/>
    </source>
</evidence>
<dbReference type="EMBL" id="RSED01000006">
    <property type="protein sequence ID" value="RRS04563.1"/>
    <property type="molecule type" value="Genomic_DNA"/>
</dbReference>
<protein>
    <submittedName>
        <fullName evidence="1">Uncharacterized protein</fullName>
    </submittedName>
</protein>
<keyword evidence="2" id="KW-1185">Reference proteome</keyword>
<name>A0A426VCG3_9BURK</name>
<dbReference type="AlphaFoldDB" id="A0A426VCG3"/>
<evidence type="ECO:0000313" key="1">
    <source>
        <dbReference type="EMBL" id="RRS04563.1"/>
    </source>
</evidence>
<sequence length="71" mass="7897">MENRSLPALKSQLNELLDDILAHDGFGTIRVDVRLLKRGQKEVILDCGKQYRFVVDFPASVSAADTGHRTA</sequence>
<dbReference type="Proteomes" id="UP000269265">
    <property type="component" value="Unassembled WGS sequence"/>
</dbReference>
<organism evidence="1 2">
    <name type="scientific">Aquabacterium soli</name>
    <dbReference type="NCBI Taxonomy" id="2493092"/>
    <lineage>
        <taxon>Bacteria</taxon>
        <taxon>Pseudomonadati</taxon>
        <taxon>Pseudomonadota</taxon>
        <taxon>Betaproteobacteria</taxon>
        <taxon>Burkholderiales</taxon>
        <taxon>Aquabacterium</taxon>
    </lineage>
</organism>
<reference evidence="1 2" key="1">
    <citation type="submission" date="2018-12" db="EMBL/GenBank/DDBJ databases">
        <title>The whole draft genome of Aquabacterium sp. SJQ9.</title>
        <authorList>
            <person name="Sun L."/>
            <person name="Gao X."/>
            <person name="Chen W."/>
            <person name="Huang K."/>
        </authorList>
    </citation>
    <scope>NUCLEOTIDE SEQUENCE [LARGE SCALE GENOMIC DNA]</scope>
    <source>
        <strain evidence="1 2">SJQ9</strain>
    </source>
</reference>
<comment type="caution">
    <text evidence="1">The sequence shown here is derived from an EMBL/GenBank/DDBJ whole genome shotgun (WGS) entry which is preliminary data.</text>
</comment>
<accession>A0A426VCG3</accession>
<dbReference type="RefSeq" id="WP_125242937.1">
    <property type="nucleotide sequence ID" value="NZ_RSED01000006.1"/>
</dbReference>
<gene>
    <name evidence="1" type="ORF">EIP75_09020</name>
</gene>